<organism evidence="2 3">
    <name type="scientific">Tieghemiomyces parasiticus</name>
    <dbReference type="NCBI Taxonomy" id="78921"/>
    <lineage>
        <taxon>Eukaryota</taxon>
        <taxon>Fungi</taxon>
        <taxon>Fungi incertae sedis</taxon>
        <taxon>Zoopagomycota</taxon>
        <taxon>Kickxellomycotina</taxon>
        <taxon>Dimargaritomycetes</taxon>
        <taxon>Dimargaritales</taxon>
        <taxon>Dimargaritaceae</taxon>
        <taxon>Tieghemiomyces</taxon>
    </lineage>
</organism>
<dbReference type="EMBL" id="JANBPT010000338">
    <property type="protein sequence ID" value="KAJ1923372.1"/>
    <property type="molecule type" value="Genomic_DNA"/>
</dbReference>
<comment type="caution">
    <text evidence="2">The sequence shown here is derived from an EMBL/GenBank/DDBJ whole genome shotgun (WGS) entry which is preliminary data.</text>
</comment>
<dbReference type="Proteomes" id="UP001150569">
    <property type="component" value="Unassembled WGS sequence"/>
</dbReference>
<evidence type="ECO:0000313" key="3">
    <source>
        <dbReference type="Proteomes" id="UP001150569"/>
    </source>
</evidence>
<accession>A0A9W8ABF0</accession>
<feature type="compositionally biased region" description="Polar residues" evidence="1">
    <location>
        <begin position="69"/>
        <end position="81"/>
    </location>
</feature>
<protein>
    <submittedName>
        <fullName evidence="2">Uncharacterized protein</fullName>
    </submittedName>
</protein>
<sequence>MRIVNDDNYADSPETIFALAILEHFTQGTVSNNGLEDLLSTLQANRTMETARVSRQIRRRGLRPPGSTVEVNSSINANPSDPASEGPQGSPAARPTGLGYPLVTSFPSLERPYDRPPTRVTTTASSLVPSALTRSLLPSRAARATWGSENPASGEPMGVDDDDGDEADDMHRPNSRWDGPDLPQEDSPDPYLMLTHESTTDDQTELDPRQNVYAMFAAAADADVEAAANSWRRNRRPLPPPHLLSPTQFERPGRTSRRPGNPAATTEVPDDPARRPRRSTEPVGPSWVPSRAELSGLVRSVMFRHQPITNYPKITRFYPLRFNIDECDGGAAPDSPVEHILHHDSSCYSSQKRRNVGIRLSFNHRSTGDYTATTFTPARIVVQSPAISYNAPCLACMVFISTQRVHMRELNRYDGFSVRKWEQVMAKFTKDPHSWLNSDLIPLGVIRPEEEGDYRDTLDLHQVYSGRYLYLKLIESYDNTENIDLQSVQVWGVAEPQGSSQAELC</sequence>
<feature type="compositionally biased region" description="Acidic residues" evidence="1">
    <location>
        <begin position="158"/>
        <end position="168"/>
    </location>
</feature>
<proteinExistence type="predicted"/>
<dbReference type="AlphaFoldDB" id="A0A9W8ABF0"/>
<feature type="region of interest" description="Disordered" evidence="1">
    <location>
        <begin position="142"/>
        <end position="205"/>
    </location>
</feature>
<reference evidence="2" key="1">
    <citation type="submission" date="2022-07" db="EMBL/GenBank/DDBJ databases">
        <title>Phylogenomic reconstructions and comparative analyses of Kickxellomycotina fungi.</title>
        <authorList>
            <person name="Reynolds N.K."/>
            <person name="Stajich J.E."/>
            <person name="Barry K."/>
            <person name="Grigoriev I.V."/>
            <person name="Crous P."/>
            <person name="Smith M.E."/>
        </authorList>
    </citation>
    <scope>NUCLEOTIDE SEQUENCE</scope>
    <source>
        <strain evidence="2">RSA 861</strain>
    </source>
</reference>
<gene>
    <name evidence="2" type="ORF">IWQ60_005924</name>
</gene>
<evidence type="ECO:0000256" key="1">
    <source>
        <dbReference type="SAM" id="MobiDB-lite"/>
    </source>
</evidence>
<feature type="compositionally biased region" description="Basic and acidic residues" evidence="1">
    <location>
        <begin position="271"/>
        <end position="280"/>
    </location>
</feature>
<name>A0A9W8ABF0_9FUNG</name>
<evidence type="ECO:0000313" key="2">
    <source>
        <dbReference type="EMBL" id="KAJ1923372.1"/>
    </source>
</evidence>
<dbReference type="OrthoDB" id="2351940at2759"/>
<feature type="region of interest" description="Disordered" evidence="1">
    <location>
        <begin position="227"/>
        <end position="287"/>
    </location>
</feature>
<keyword evidence="3" id="KW-1185">Reference proteome</keyword>
<feature type="region of interest" description="Disordered" evidence="1">
    <location>
        <begin position="60"/>
        <end position="127"/>
    </location>
</feature>